<sequence>MLKHSDCKEFTQFYARLQLAKKDEDRMKRVLDVLSTALAELSDGGKTQAAFELDMEDNVGMSRDFVEVLQAVLAKDNLQYEKNLEVYRRYFVALLIKSVSSLIFVLQLAQGISSLPQNFELSLLAPTLHLEVLLLPLYARDPFFCAMDLKLVRPSP</sequence>
<evidence type="ECO:0000313" key="3">
    <source>
        <dbReference type="Proteomes" id="UP001456524"/>
    </source>
</evidence>
<protein>
    <submittedName>
        <fullName evidence="2">Uncharacterized protein</fullName>
    </submittedName>
</protein>
<name>A0ABR1XXY2_9PEZI</name>
<evidence type="ECO:0000313" key="2">
    <source>
        <dbReference type="EMBL" id="KAK8170264.1"/>
    </source>
</evidence>
<reference evidence="2 3" key="1">
    <citation type="journal article" date="2022" name="G3 (Bethesda)">
        <title>Enemy or ally: a genomic approach to elucidate the lifestyle of Phyllosticta citrichinaensis.</title>
        <authorList>
            <person name="Buijs V.A."/>
            <person name="Groenewald J.Z."/>
            <person name="Haridas S."/>
            <person name="LaButti K.M."/>
            <person name="Lipzen A."/>
            <person name="Martin F.M."/>
            <person name="Barry K."/>
            <person name="Grigoriev I.V."/>
            <person name="Crous P.W."/>
            <person name="Seidl M.F."/>
        </authorList>
    </citation>
    <scope>NUCLEOTIDE SEQUENCE [LARGE SCALE GENOMIC DNA]</scope>
    <source>
        <strain evidence="2 3">CBS 129764</strain>
    </source>
</reference>
<dbReference type="Proteomes" id="UP001456524">
    <property type="component" value="Unassembled WGS sequence"/>
</dbReference>
<keyword evidence="1" id="KW-1133">Transmembrane helix</keyword>
<keyword evidence="1" id="KW-0812">Transmembrane</keyword>
<dbReference type="EMBL" id="JBBWUH010000004">
    <property type="protein sequence ID" value="KAK8170264.1"/>
    <property type="molecule type" value="Genomic_DNA"/>
</dbReference>
<keyword evidence="1" id="KW-0472">Membrane</keyword>
<organism evidence="2 3">
    <name type="scientific">Phyllosticta citrichinensis</name>
    <dbReference type="NCBI Taxonomy" id="1130410"/>
    <lineage>
        <taxon>Eukaryota</taxon>
        <taxon>Fungi</taxon>
        <taxon>Dikarya</taxon>
        <taxon>Ascomycota</taxon>
        <taxon>Pezizomycotina</taxon>
        <taxon>Dothideomycetes</taxon>
        <taxon>Dothideomycetes incertae sedis</taxon>
        <taxon>Botryosphaeriales</taxon>
        <taxon>Phyllostictaceae</taxon>
        <taxon>Phyllosticta</taxon>
    </lineage>
</organism>
<keyword evidence="3" id="KW-1185">Reference proteome</keyword>
<gene>
    <name evidence="2" type="ORF">IWX90DRAFT_486112</name>
</gene>
<comment type="caution">
    <text evidence="2">The sequence shown here is derived from an EMBL/GenBank/DDBJ whole genome shotgun (WGS) entry which is preliminary data.</text>
</comment>
<accession>A0ABR1XXY2</accession>
<proteinExistence type="predicted"/>
<feature type="transmembrane region" description="Helical" evidence="1">
    <location>
        <begin position="90"/>
        <end position="109"/>
    </location>
</feature>
<evidence type="ECO:0000256" key="1">
    <source>
        <dbReference type="SAM" id="Phobius"/>
    </source>
</evidence>